<dbReference type="InterPro" id="IPR011701">
    <property type="entry name" value="MFS"/>
</dbReference>
<feature type="transmembrane region" description="Helical" evidence="9">
    <location>
        <begin position="270"/>
        <end position="287"/>
    </location>
</feature>
<feature type="transmembrane region" description="Helical" evidence="9">
    <location>
        <begin position="155"/>
        <end position="174"/>
    </location>
</feature>
<dbReference type="EMBL" id="RJKN01000002">
    <property type="protein sequence ID" value="ROP44544.1"/>
    <property type="molecule type" value="Genomic_DNA"/>
</dbReference>
<sequence>MPRRRPAPAAPPGGGPAATSGAEGYRRGEPGLRRASTALFLAALVTFALLYVQQPLLPLLSADLGVSASTSTLAVSAATAGLALGLLLAAPVSERVGRTRLVHGSLLAASVLGLACALAPTWHVLVVLRGVQGLALAGLPAVAVAYLREEVHPSAAGWATGLYVGGNAVGGMVGRLSSSGLAELGGWRLATGVTALLALGCALVVRRVLPPSRRFVPAPAGVRELGRRTRGVLTDPALLALYGLAFLLMAGFMAVFNAVGFRLAGPPYDLGPALAGLVFVVYALGSVSSTSAGRLADVLGRRAVVPVAVAVAVAGVALTAPGPLWVLVLGLAVLTTGFFAAHGVASGWVAARAAVGGRATAQAASAYLVAYYAGSSVGGTAAGAAWTGAGWVGVAVLAGGCLLGALVLALLLRRSRSLLAPAGDGAPGATP</sequence>
<feature type="transmembrane region" description="Helical" evidence="9">
    <location>
        <begin position="391"/>
        <end position="412"/>
    </location>
</feature>
<dbReference type="InParanoid" id="A0A3N1HPR7"/>
<dbReference type="OrthoDB" id="63984at2"/>
<dbReference type="AlphaFoldDB" id="A0A3N1HPR7"/>
<feature type="transmembrane region" description="Helical" evidence="9">
    <location>
        <begin position="186"/>
        <end position="205"/>
    </location>
</feature>
<accession>A0A3N1HPR7</accession>
<evidence type="ECO:0000256" key="1">
    <source>
        <dbReference type="ARBA" id="ARBA00004651"/>
    </source>
</evidence>
<feature type="region of interest" description="Disordered" evidence="8">
    <location>
        <begin position="1"/>
        <end position="27"/>
    </location>
</feature>
<organism evidence="11 12">
    <name type="scientific">Pseudokineococcus lusitanus</name>
    <dbReference type="NCBI Taxonomy" id="763993"/>
    <lineage>
        <taxon>Bacteria</taxon>
        <taxon>Bacillati</taxon>
        <taxon>Actinomycetota</taxon>
        <taxon>Actinomycetes</taxon>
        <taxon>Kineosporiales</taxon>
        <taxon>Kineosporiaceae</taxon>
        <taxon>Pseudokineococcus</taxon>
    </lineage>
</organism>
<gene>
    <name evidence="11" type="ORF">EDC03_0664</name>
</gene>
<dbReference type="InterPro" id="IPR005829">
    <property type="entry name" value="Sugar_transporter_CS"/>
</dbReference>
<proteinExistence type="inferred from homology"/>
<comment type="similarity">
    <text evidence="2">Belongs to the major facilitator superfamily.</text>
</comment>
<evidence type="ECO:0000256" key="7">
    <source>
        <dbReference type="ARBA" id="ARBA00023136"/>
    </source>
</evidence>
<keyword evidence="4" id="KW-1003">Cell membrane</keyword>
<feature type="transmembrane region" description="Helical" evidence="9">
    <location>
        <begin position="35"/>
        <end position="53"/>
    </location>
</feature>
<evidence type="ECO:0000256" key="6">
    <source>
        <dbReference type="ARBA" id="ARBA00022989"/>
    </source>
</evidence>
<evidence type="ECO:0000256" key="5">
    <source>
        <dbReference type="ARBA" id="ARBA00022692"/>
    </source>
</evidence>
<feature type="transmembrane region" description="Helical" evidence="9">
    <location>
        <begin position="237"/>
        <end position="258"/>
    </location>
</feature>
<dbReference type="PROSITE" id="PS00216">
    <property type="entry name" value="SUGAR_TRANSPORT_1"/>
    <property type="match status" value="1"/>
</dbReference>
<dbReference type="GO" id="GO:0022857">
    <property type="term" value="F:transmembrane transporter activity"/>
    <property type="evidence" value="ECO:0007669"/>
    <property type="project" value="InterPro"/>
</dbReference>
<evidence type="ECO:0000313" key="11">
    <source>
        <dbReference type="EMBL" id="ROP44544.1"/>
    </source>
</evidence>
<comment type="caution">
    <text evidence="11">The sequence shown here is derived from an EMBL/GenBank/DDBJ whole genome shotgun (WGS) entry which is preliminary data.</text>
</comment>
<keyword evidence="3" id="KW-0813">Transport</keyword>
<dbReference type="Pfam" id="PF07690">
    <property type="entry name" value="MFS_1"/>
    <property type="match status" value="1"/>
</dbReference>
<feature type="transmembrane region" description="Helical" evidence="9">
    <location>
        <begin position="104"/>
        <end position="125"/>
    </location>
</feature>
<evidence type="ECO:0000256" key="2">
    <source>
        <dbReference type="ARBA" id="ARBA00008335"/>
    </source>
</evidence>
<feature type="transmembrane region" description="Helical" evidence="9">
    <location>
        <begin position="299"/>
        <end position="318"/>
    </location>
</feature>
<dbReference type="SUPFAM" id="SSF103473">
    <property type="entry name" value="MFS general substrate transporter"/>
    <property type="match status" value="1"/>
</dbReference>
<evidence type="ECO:0000259" key="10">
    <source>
        <dbReference type="PROSITE" id="PS50850"/>
    </source>
</evidence>
<feature type="transmembrane region" description="Helical" evidence="9">
    <location>
        <begin position="324"/>
        <end position="351"/>
    </location>
</feature>
<dbReference type="PANTHER" id="PTHR43271">
    <property type="entry name" value="BLL2771 PROTEIN"/>
    <property type="match status" value="1"/>
</dbReference>
<name>A0A3N1HPR7_9ACTN</name>
<dbReference type="CDD" id="cd17324">
    <property type="entry name" value="MFS_NepI_like"/>
    <property type="match status" value="1"/>
</dbReference>
<evidence type="ECO:0000256" key="8">
    <source>
        <dbReference type="SAM" id="MobiDB-lite"/>
    </source>
</evidence>
<keyword evidence="12" id="KW-1185">Reference proteome</keyword>
<protein>
    <submittedName>
        <fullName evidence="11">YNFM family putative membrane transporter</fullName>
    </submittedName>
</protein>
<dbReference type="Proteomes" id="UP000276232">
    <property type="component" value="Unassembled WGS sequence"/>
</dbReference>
<evidence type="ECO:0000256" key="4">
    <source>
        <dbReference type="ARBA" id="ARBA00022475"/>
    </source>
</evidence>
<evidence type="ECO:0000313" key="12">
    <source>
        <dbReference type="Proteomes" id="UP000276232"/>
    </source>
</evidence>
<feature type="transmembrane region" description="Helical" evidence="9">
    <location>
        <begin position="131"/>
        <end position="148"/>
    </location>
</feature>
<dbReference type="Gene3D" id="1.20.1250.20">
    <property type="entry name" value="MFS general substrate transporter like domains"/>
    <property type="match status" value="1"/>
</dbReference>
<feature type="transmembrane region" description="Helical" evidence="9">
    <location>
        <begin position="73"/>
        <end position="92"/>
    </location>
</feature>
<dbReference type="InterPro" id="IPR036259">
    <property type="entry name" value="MFS_trans_sf"/>
</dbReference>
<feature type="domain" description="Major facilitator superfamily (MFS) profile" evidence="10">
    <location>
        <begin position="31"/>
        <end position="416"/>
    </location>
</feature>
<feature type="transmembrane region" description="Helical" evidence="9">
    <location>
        <begin position="363"/>
        <end position="385"/>
    </location>
</feature>
<dbReference type="GO" id="GO:0005886">
    <property type="term" value="C:plasma membrane"/>
    <property type="evidence" value="ECO:0007669"/>
    <property type="project" value="UniProtKB-SubCell"/>
</dbReference>
<comment type="subcellular location">
    <subcellularLocation>
        <location evidence="1">Cell membrane</location>
        <topology evidence="1">Multi-pass membrane protein</topology>
    </subcellularLocation>
</comment>
<reference evidence="11 12" key="1">
    <citation type="journal article" date="2015" name="Stand. Genomic Sci.">
        <title>Genomic Encyclopedia of Bacterial and Archaeal Type Strains, Phase III: the genomes of soil and plant-associated and newly described type strains.</title>
        <authorList>
            <person name="Whitman W.B."/>
            <person name="Woyke T."/>
            <person name="Klenk H.P."/>
            <person name="Zhou Y."/>
            <person name="Lilburn T.G."/>
            <person name="Beck B.J."/>
            <person name="De Vos P."/>
            <person name="Vandamme P."/>
            <person name="Eisen J.A."/>
            <person name="Garrity G."/>
            <person name="Hugenholtz P."/>
            <person name="Kyrpides N.C."/>
        </authorList>
    </citation>
    <scope>NUCLEOTIDE SEQUENCE [LARGE SCALE GENOMIC DNA]</scope>
    <source>
        <strain evidence="11 12">CECT 7306</strain>
    </source>
</reference>
<dbReference type="PROSITE" id="PS50850">
    <property type="entry name" value="MFS"/>
    <property type="match status" value="1"/>
</dbReference>
<evidence type="ECO:0000256" key="3">
    <source>
        <dbReference type="ARBA" id="ARBA00022448"/>
    </source>
</evidence>
<evidence type="ECO:0000256" key="9">
    <source>
        <dbReference type="SAM" id="Phobius"/>
    </source>
</evidence>
<keyword evidence="7 9" id="KW-0472">Membrane</keyword>
<dbReference type="RefSeq" id="WP_123378825.1">
    <property type="nucleotide sequence ID" value="NZ_RJKN01000002.1"/>
</dbReference>
<dbReference type="InterPro" id="IPR020846">
    <property type="entry name" value="MFS_dom"/>
</dbReference>
<keyword evidence="6 9" id="KW-1133">Transmembrane helix</keyword>
<keyword evidence="5 9" id="KW-0812">Transmembrane</keyword>
<dbReference type="PANTHER" id="PTHR43271:SF1">
    <property type="entry name" value="INNER MEMBRANE TRANSPORT PROTEIN YNFM"/>
    <property type="match status" value="1"/>
</dbReference>